<evidence type="ECO:0000256" key="4">
    <source>
        <dbReference type="ARBA" id="ARBA00022764"/>
    </source>
</evidence>
<dbReference type="SUPFAM" id="SSF48452">
    <property type="entry name" value="TPR-like"/>
    <property type="match status" value="1"/>
</dbReference>
<organism evidence="11 12">
    <name type="scientific">Leminorella richardii</name>
    <dbReference type="NCBI Taxonomy" id="158841"/>
    <lineage>
        <taxon>Bacteria</taxon>
        <taxon>Pseudomonadati</taxon>
        <taxon>Pseudomonadota</taxon>
        <taxon>Gammaproteobacteria</taxon>
        <taxon>Enterobacterales</taxon>
        <taxon>Budviciaceae</taxon>
        <taxon>Leminorella</taxon>
    </lineage>
</organism>
<keyword evidence="4 8" id="KW-0574">Periplasm</keyword>
<feature type="active site" description="Proton donor" evidence="8">
    <location>
        <position position="206"/>
    </location>
</feature>
<keyword evidence="7 8" id="KW-0482">Metalloprotease</keyword>
<evidence type="ECO:0000259" key="10">
    <source>
        <dbReference type="Pfam" id="PF01435"/>
    </source>
</evidence>
<dbReference type="EMBL" id="LS483470">
    <property type="protein sequence ID" value="SQI37037.1"/>
    <property type="molecule type" value="Genomic_DNA"/>
</dbReference>
<dbReference type="GO" id="GO:0008270">
    <property type="term" value="F:zinc ion binding"/>
    <property type="evidence" value="ECO:0007669"/>
    <property type="project" value="UniProtKB-UniRule"/>
</dbReference>
<dbReference type="InterPro" id="IPR011990">
    <property type="entry name" value="TPR-like_helical_dom_sf"/>
</dbReference>
<keyword evidence="5 8" id="KW-0378">Hydrolase</keyword>
<dbReference type="GO" id="GO:0004222">
    <property type="term" value="F:metalloendopeptidase activity"/>
    <property type="evidence" value="ECO:0007669"/>
    <property type="project" value="InterPro"/>
</dbReference>
<evidence type="ECO:0000256" key="7">
    <source>
        <dbReference type="ARBA" id="ARBA00023049"/>
    </source>
</evidence>
<dbReference type="GO" id="GO:0051603">
    <property type="term" value="P:proteolysis involved in protein catabolic process"/>
    <property type="evidence" value="ECO:0007669"/>
    <property type="project" value="TreeGrafter"/>
</dbReference>
<dbReference type="EC" id="3.4.-.-" evidence="8"/>
<evidence type="ECO:0000256" key="8">
    <source>
        <dbReference type="HAMAP-Rule" id="MF_00997"/>
    </source>
</evidence>
<feature type="region of interest" description="Disordered" evidence="9">
    <location>
        <begin position="243"/>
        <end position="268"/>
    </location>
</feature>
<comment type="subcellular location">
    <subcellularLocation>
        <location evidence="8">Periplasm</location>
    </subcellularLocation>
</comment>
<keyword evidence="1 8" id="KW-0645">Protease</keyword>
<dbReference type="Pfam" id="PF14559">
    <property type="entry name" value="TPR_19"/>
    <property type="match status" value="1"/>
</dbReference>
<dbReference type="GO" id="GO:0042597">
    <property type="term" value="C:periplasmic space"/>
    <property type="evidence" value="ECO:0007669"/>
    <property type="project" value="UniProtKB-SubCell"/>
</dbReference>
<dbReference type="PANTHER" id="PTHR22726:SF1">
    <property type="entry name" value="METALLOENDOPEPTIDASE OMA1, MITOCHONDRIAL"/>
    <property type="match status" value="1"/>
</dbReference>
<proteinExistence type="inferred from homology"/>
<feature type="binding site" evidence="8">
    <location>
        <position position="141"/>
    </location>
    <ligand>
        <name>Zn(2+)</name>
        <dbReference type="ChEBI" id="CHEBI:29105"/>
        <note>catalytic</note>
    </ligand>
</feature>
<dbReference type="InterPro" id="IPR030873">
    <property type="entry name" value="Protease_BepA"/>
</dbReference>
<dbReference type="InterPro" id="IPR001915">
    <property type="entry name" value="Peptidase_M48"/>
</dbReference>
<sequence length="488" mass="53653" precursor="true">MSTSFRKSLFATLLGSALLCGSMAASAANAPTDLPDIGTTAGGTLSINQELQMGDFYLRQLRAGAPLIYDPLLTNYVNGLGMKLVSKADSVRTPFHFYLIQNNEINAFAFFGGNVVLHSSLFKETDNESQLASVMAHEISHVTQRHLARAMEEQQRNAPLTWVGALGSILLTMANPQAGMAALSTTIAGTQQGMISFTQSNEQEADRIGIRVLQRAGFDPMGMPDFMQKLADKYRYASRPPEMLLTHPMPDSRMSDTRSRASQMGQKSVPSSQDYLFAKMRVMGMYGGADGLNQYLLDDYKKGNAREQLAGRYGQAVMDYKSQRYDAARTTIQSLLSAQPNNPWFLDLATDIDLEQNRAPAAVSRLEQAIKSQPNNSVLQVNLGNAYIASGQPAKAATLLYRYTYSHSDDPNGWELLAKACAGQGLRDEELAARAESMALIGRLDQAIEMLSTASASVSTGSLKQARYDARIDQLRQMQQRFKQYSRQ</sequence>
<dbReference type="OrthoDB" id="9810445at2"/>
<evidence type="ECO:0000313" key="12">
    <source>
        <dbReference type="Proteomes" id="UP000249005"/>
    </source>
</evidence>
<dbReference type="PANTHER" id="PTHR22726">
    <property type="entry name" value="METALLOENDOPEPTIDASE OMA1"/>
    <property type="match status" value="1"/>
</dbReference>
<feature type="active site" evidence="8">
    <location>
        <position position="138"/>
    </location>
</feature>
<dbReference type="Pfam" id="PF01435">
    <property type="entry name" value="Peptidase_M48"/>
    <property type="match status" value="1"/>
</dbReference>
<gene>
    <name evidence="11" type="primary">yggG_2</name>
    <name evidence="8" type="synonym">bepA</name>
    <name evidence="11" type="ORF">NCTC12151_00977</name>
</gene>
<dbReference type="Gene3D" id="3.30.2010.10">
    <property type="entry name" value="Metalloproteases ('zincins'), catalytic domain"/>
    <property type="match status" value="1"/>
</dbReference>
<keyword evidence="12" id="KW-1185">Reference proteome</keyword>
<dbReference type="KEGG" id="lri:NCTC12151_00977"/>
<dbReference type="InterPro" id="IPR051156">
    <property type="entry name" value="Mito/Outer_Membr_Metalloprot"/>
</dbReference>
<dbReference type="Gene3D" id="1.25.40.10">
    <property type="entry name" value="Tetratricopeptide repeat domain"/>
    <property type="match status" value="1"/>
</dbReference>
<dbReference type="Proteomes" id="UP000249005">
    <property type="component" value="Chromosome 1"/>
</dbReference>
<comment type="similarity">
    <text evidence="8">Belongs to the peptidase M48 family. BepA subfamily.</text>
</comment>
<evidence type="ECO:0000256" key="2">
    <source>
        <dbReference type="ARBA" id="ARBA00022723"/>
    </source>
</evidence>
<feature type="chain" id="PRO_5016186114" description="Beta-barrel assembly-enhancing protease" evidence="8">
    <location>
        <begin position="28"/>
        <end position="488"/>
    </location>
</feature>
<reference evidence="11 12" key="1">
    <citation type="submission" date="2018-06" db="EMBL/GenBank/DDBJ databases">
        <authorList>
            <consortium name="Pathogen Informatics"/>
            <person name="Doyle S."/>
        </authorList>
    </citation>
    <scope>NUCLEOTIDE SEQUENCE [LARGE SCALE GENOMIC DNA]</scope>
    <source>
        <strain evidence="11 12">NCTC12151</strain>
    </source>
</reference>
<evidence type="ECO:0000313" key="11">
    <source>
        <dbReference type="EMBL" id="SQI37037.1"/>
    </source>
</evidence>
<feature type="binding site" evidence="8">
    <location>
        <position position="202"/>
    </location>
    <ligand>
        <name>Zn(2+)</name>
        <dbReference type="ChEBI" id="CHEBI:29105"/>
        <note>catalytic</note>
    </ligand>
</feature>
<evidence type="ECO:0000256" key="9">
    <source>
        <dbReference type="SAM" id="MobiDB-lite"/>
    </source>
</evidence>
<dbReference type="HAMAP" id="MF_00997">
    <property type="entry name" value="Protease_BepA"/>
    <property type="match status" value="1"/>
</dbReference>
<evidence type="ECO:0000256" key="1">
    <source>
        <dbReference type="ARBA" id="ARBA00022670"/>
    </source>
</evidence>
<accession>A0A2X4UB50</accession>
<comment type="function">
    <text evidence="8">Functions as both a chaperone and a metalloprotease. Maintains the integrity of the outer membrane by promoting either the assembly or the elimination of outer membrane proteins, depending on their folding state.</text>
</comment>
<protein>
    <recommendedName>
        <fullName evidence="8">Beta-barrel assembly-enhancing protease</fullName>
        <ecNumber evidence="8">3.4.-.-</ecNumber>
    </recommendedName>
</protein>
<evidence type="ECO:0000256" key="6">
    <source>
        <dbReference type="ARBA" id="ARBA00022833"/>
    </source>
</evidence>
<feature type="binding site" evidence="8">
    <location>
        <position position="137"/>
    </location>
    <ligand>
        <name>Zn(2+)</name>
        <dbReference type="ChEBI" id="CHEBI:29105"/>
        <note>catalytic</note>
    </ligand>
</feature>
<dbReference type="CDD" id="cd07333">
    <property type="entry name" value="M48C_bepA_like"/>
    <property type="match status" value="1"/>
</dbReference>
<feature type="signal peptide" evidence="8">
    <location>
        <begin position="1"/>
        <end position="27"/>
    </location>
</feature>
<dbReference type="RefSeq" id="WP_111739552.1">
    <property type="nucleotide sequence ID" value="NZ_LR698987.1"/>
</dbReference>
<keyword evidence="3 8" id="KW-0732">Signal</keyword>
<keyword evidence="6 8" id="KW-0862">Zinc</keyword>
<name>A0A2X4UB50_9GAMM</name>
<evidence type="ECO:0000256" key="5">
    <source>
        <dbReference type="ARBA" id="ARBA00022801"/>
    </source>
</evidence>
<comment type="cofactor">
    <cofactor evidence="8">
        <name>Zn(2+)</name>
        <dbReference type="ChEBI" id="CHEBI:29105"/>
    </cofactor>
    <text evidence="8">Binds 1 zinc ion per subunit.</text>
</comment>
<evidence type="ECO:0000256" key="3">
    <source>
        <dbReference type="ARBA" id="ARBA00022729"/>
    </source>
</evidence>
<dbReference type="AlphaFoldDB" id="A0A2X4UB50"/>
<dbReference type="GO" id="GO:0016020">
    <property type="term" value="C:membrane"/>
    <property type="evidence" value="ECO:0007669"/>
    <property type="project" value="InterPro"/>
</dbReference>
<feature type="domain" description="Peptidase M48" evidence="10">
    <location>
        <begin position="74"/>
        <end position="260"/>
    </location>
</feature>
<keyword evidence="2 8" id="KW-0479">Metal-binding</keyword>